<dbReference type="InterPro" id="IPR003604">
    <property type="entry name" value="Matrin/U1-like-C_Znf_C2H2"/>
</dbReference>
<dbReference type="PANTHER" id="PTHR13182:SF8">
    <property type="entry name" value="CYTOPLASMIC 60S SUBUNIT BIOGENESIS FACTOR ZNF622"/>
    <property type="match status" value="1"/>
</dbReference>
<dbReference type="InterPro" id="IPR036236">
    <property type="entry name" value="Znf_C2H2_sf"/>
</dbReference>
<dbReference type="SUPFAM" id="SSF57667">
    <property type="entry name" value="beta-beta-alpha zinc fingers"/>
    <property type="match status" value="2"/>
</dbReference>
<dbReference type="InterPro" id="IPR013087">
    <property type="entry name" value="Znf_C2H2_type"/>
</dbReference>
<dbReference type="OrthoDB" id="2500722at2759"/>
<keyword evidence="5" id="KW-0677">Repeat</keyword>
<dbReference type="Pfam" id="PF12874">
    <property type="entry name" value="zf-met"/>
    <property type="match status" value="1"/>
</dbReference>
<feature type="domain" description="C2H2-type" evidence="9">
    <location>
        <begin position="15"/>
        <end position="37"/>
    </location>
</feature>
<evidence type="ECO:0000256" key="1">
    <source>
        <dbReference type="ARBA" id="ARBA00004496"/>
    </source>
</evidence>
<evidence type="ECO:0000313" key="11">
    <source>
        <dbReference type="Proteomes" id="UP000886653"/>
    </source>
</evidence>
<dbReference type="AlphaFoldDB" id="A0A9P6NGZ1"/>
<accession>A0A9P6NGZ1</accession>
<keyword evidence="6" id="KW-0862">Zinc</keyword>
<dbReference type="Pfam" id="PF12756">
    <property type="entry name" value="zf-C2H2_2"/>
    <property type="match status" value="1"/>
</dbReference>
<evidence type="ECO:0000256" key="3">
    <source>
        <dbReference type="ARBA" id="ARBA00022517"/>
    </source>
</evidence>
<feature type="domain" description="C2H2-type" evidence="9">
    <location>
        <begin position="81"/>
        <end position="103"/>
    </location>
</feature>
<comment type="caution">
    <text evidence="10">The sequence shown here is derived from an EMBL/GenBank/DDBJ whole genome shotgun (WGS) entry which is preliminary data.</text>
</comment>
<organism evidence="10 11">
    <name type="scientific">Cronartium quercuum f. sp. fusiforme G11</name>
    <dbReference type="NCBI Taxonomy" id="708437"/>
    <lineage>
        <taxon>Eukaryota</taxon>
        <taxon>Fungi</taxon>
        <taxon>Dikarya</taxon>
        <taxon>Basidiomycota</taxon>
        <taxon>Pucciniomycotina</taxon>
        <taxon>Pucciniomycetes</taxon>
        <taxon>Pucciniales</taxon>
        <taxon>Coleosporiaceae</taxon>
        <taxon>Cronartium</taxon>
    </lineage>
</organism>
<comment type="similarity">
    <text evidence="7">Belongs to the REI1 family.</text>
</comment>
<dbReference type="GO" id="GO:0003676">
    <property type="term" value="F:nucleic acid binding"/>
    <property type="evidence" value="ECO:0007669"/>
    <property type="project" value="InterPro"/>
</dbReference>
<keyword evidence="11" id="KW-1185">Reference proteome</keyword>
<name>A0A9P6NGZ1_9BASI</name>
<dbReference type="GO" id="GO:0008270">
    <property type="term" value="F:zinc ion binding"/>
    <property type="evidence" value="ECO:0007669"/>
    <property type="project" value="InterPro"/>
</dbReference>
<evidence type="ECO:0000256" key="2">
    <source>
        <dbReference type="ARBA" id="ARBA00022490"/>
    </source>
</evidence>
<dbReference type="EMBL" id="MU167270">
    <property type="protein sequence ID" value="KAG0145829.1"/>
    <property type="molecule type" value="Genomic_DNA"/>
</dbReference>
<keyword evidence="4" id="KW-0479">Metal-binding</keyword>
<comment type="subcellular location">
    <subcellularLocation>
        <location evidence="1">Cytoplasm</location>
    </subcellularLocation>
</comment>
<evidence type="ECO:0000259" key="9">
    <source>
        <dbReference type="PROSITE" id="PS00028"/>
    </source>
</evidence>
<dbReference type="GO" id="GO:0005737">
    <property type="term" value="C:cytoplasm"/>
    <property type="evidence" value="ECO:0007669"/>
    <property type="project" value="UniProtKB-SubCell"/>
</dbReference>
<dbReference type="SMART" id="SM00355">
    <property type="entry name" value="ZnF_C2H2"/>
    <property type="match status" value="3"/>
</dbReference>
<keyword evidence="3" id="KW-0690">Ribosome biogenesis</keyword>
<dbReference type="InterPro" id="IPR040025">
    <property type="entry name" value="Znf622/Rei1/Reh1"/>
</dbReference>
<evidence type="ECO:0000256" key="5">
    <source>
        <dbReference type="ARBA" id="ARBA00022737"/>
    </source>
</evidence>
<dbReference type="GO" id="GO:0030687">
    <property type="term" value="C:preribosome, large subunit precursor"/>
    <property type="evidence" value="ECO:0007669"/>
    <property type="project" value="TreeGrafter"/>
</dbReference>
<sequence length="442" mass="50592">MSESTTTAQTHPYTCLACSLAFTTPTAQRAHYNSDLHRYNSKRRLVGLEPLPPNQFESKLLSNNFKSTTTNINQHHNINKCESCKKSFASEGAYSTHLNSKKHKSIVSQNDHIQINLSKLKVHDDLEGQTKLKKDINMNETNQTTQEIQIEKLIENRIKTAPIIGSTECLFCTSHKSNQFKDLDTLLDHMLKVHGFFLPDQMYLKDKLGLIQFISDRLRIWNICLWCNLGFGGNIGEMNDNFQKQKDLAKIGLERVRKHMCDKNHCKLAWDEEKDRLEYSDFFDYTDSHKPTNNKTNDGEGEWEDESNNSTMEIDSNSDSEELPKAPSFGTTPYELVLPNGTKLGHRSLQHIYKQNLLPYPLSNSDSSMIRTPKHPLTILANQALIPSTNGQIVKARNVGEAKEAGRHIREFRDAKRREAFKTRIGCTSGNNQKHYRDPLLQ</sequence>
<dbReference type="GO" id="GO:0042273">
    <property type="term" value="P:ribosomal large subunit biogenesis"/>
    <property type="evidence" value="ECO:0007669"/>
    <property type="project" value="TreeGrafter"/>
</dbReference>
<evidence type="ECO:0000256" key="6">
    <source>
        <dbReference type="ARBA" id="ARBA00022833"/>
    </source>
</evidence>
<protein>
    <recommendedName>
        <fullName evidence="9">C2H2-type domain-containing protein</fullName>
    </recommendedName>
</protein>
<reference evidence="10" key="1">
    <citation type="submission" date="2013-11" db="EMBL/GenBank/DDBJ databases">
        <title>Genome sequence of the fusiform rust pathogen reveals effectors for host alternation and coevolution with pine.</title>
        <authorList>
            <consortium name="DOE Joint Genome Institute"/>
            <person name="Smith K."/>
            <person name="Pendleton A."/>
            <person name="Kubisiak T."/>
            <person name="Anderson C."/>
            <person name="Salamov A."/>
            <person name="Aerts A."/>
            <person name="Riley R."/>
            <person name="Clum A."/>
            <person name="Lindquist E."/>
            <person name="Ence D."/>
            <person name="Campbell M."/>
            <person name="Kronenberg Z."/>
            <person name="Feau N."/>
            <person name="Dhillon B."/>
            <person name="Hamelin R."/>
            <person name="Burleigh J."/>
            <person name="Smith J."/>
            <person name="Yandell M."/>
            <person name="Nelson C."/>
            <person name="Grigoriev I."/>
            <person name="Davis J."/>
        </authorList>
    </citation>
    <scope>NUCLEOTIDE SEQUENCE</scope>
    <source>
        <strain evidence="10">G11</strain>
    </source>
</reference>
<proteinExistence type="inferred from homology"/>
<dbReference type="SMART" id="SM00451">
    <property type="entry name" value="ZnF_U1"/>
    <property type="match status" value="2"/>
</dbReference>
<evidence type="ECO:0000313" key="10">
    <source>
        <dbReference type="EMBL" id="KAG0145829.1"/>
    </source>
</evidence>
<dbReference type="PROSITE" id="PS00028">
    <property type="entry name" value="ZINC_FINGER_C2H2_1"/>
    <property type="match status" value="2"/>
</dbReference>
<dbReference type="InterPro" id="IPR041661">
    <property type="entry name" value="ZN622/Rei1/Reh1_Znf-C2H2"/>
</dbReference>
<dbReference type="PANTHER" id="PTHR13182">
    <property type="entry name" value="ZINC FINGER PROTEIN 622"/>
    <property type="match status" value="1"/>
</dbReference>
<feature type="region of interest" description="Disordered" evidence="8">
    <location>
        <begin position="288"/>
        <end position="331"/>
    </location>
</feature>
<gene>
    <name evidence="10" type="ORF">CROQUDRAFT_78427</name>
</gene>
<evidence type="ECO:0000256" key="8">
    <source>
        <dbReference type="SAM" id="MobiDB-lite"/>
    </source>
</evidence>
<evidence type="ECO:0000256" key="4">
    <source>
        <dbReference type="ARBA" id="ARBA00022723"/>
    </source>
</evidence>
<evidence type="ECO:0000256" key="7">
    <source>
        <dbReference type="ARBA" id="ARBA00034126"/>
    </source>
</evidence>
<dbReference type="Proteomes" id="UP000886653">
    <property type="component" value="Unassembled WGS sequence"/>
</dbReference>
<keyword evidence="2" id="KW-0963">Cytoplasm</keyword>